<comment type="caution">
    <text evidence="2">The sequence shown here is derived from an EMBL/GenBank/DDBJ whole genome shotgun (WGS) entry which is preliminary data.</text>
</comment>
<reference evidence="4 5" key="1">
    <citation type="submission" date="2017-07" db="EMBL/GenBank/DDBJ databases">
        <title>Draft genome sequence of aerobic hyperthermophilic archaea, Pyrobaculum aerophilum YKB31 and YKB32.</title>
        <authorList>
            <person name="Mochizuki T."/>
            <person name="Berliner A.J."/>
            <person name="Yoshida-Takashima Y."/>
            <person name="Takaki Y."/>
            <person name="Nunoura T."/>
            <person name="Takai K."/>
        </authorList>
    </citation>
    <scope>NUCLEOTIDE SEQUENCE [LARGE SCALE GENOMIC DNA]</scope>
    <source>
        <strain evidence="2 5">YKB31</strain>
        <strain evidence="3 4">YKB32</strain>
    </source>
</reference>
<dbReference type="EMBL" id="NMUE01000013">
    <property type="protein sequence ID" value="RFA96252.1"/>
    <property type="molecule type" value="Genomic_DNA"/>
</dbReference>
<evidence type="ECO:0000313" key="5">
    <source>
        <dbReference type="Proteomes" id="UP000257123"/>
    </source>
</evidence>
<dbReference type="InterPro" id="IPR045569">
    <property type="entry name" value="Metalloprtase-TldD/E_C"/>
</dbReference>
<organism evidence="2 5">
    <name type="scientific">Pyrobaculum aerophilum</name>
    <dbReference type="NCBI Taxonomy" id="13773"/>
    <lineage>
        <taxon>Archaea</taxon>
        <taxon>Thermoproteota</taxon>
        <taxon>Thermoprotei</taxon>
        <taxon>Thermoproteales</taxon>
        <taxon>Thermoproteaceae</taxon>
        <taxon>Pyrobaculum</taxon>
    </lineage>
</organism>
<sequence>MIFKLLAGRADEAAVVKIKQLNYMIRFANDEITVFKNWHSENTFIYLSKARKTAFVGVTGPPTVEKIEEAVKSLASLPEDPLYIPLGGPQPAKYHEPPEDFSKLPDLVKTAVDSAQGVERSAGVVHLAYVTVAYEDTAGREGSYSVNRIYMTMRSFLGELSATSAAAGRRIGDIKAERLGEENSHILRLAKGLPQTRAEPSRTNLLLTPLVFGHIISEIAAVWASGSEILAGSSRYTKDDLGREVASPLLTVIDITHSQEAFGYTPFDMEGLTPRPVDVYKKGVLAGFLHTRRTAHALGMEPTGHALYNWARPTPGHVYIAPGDGGTDVEDLFRELKNGVYIHNNWYTRFQNVKTGQFSTVGRDVALEVKNGKPAAVIKYIRIADTLENVAKNVALLSKETKQVYWWDMPTPTHSPYAILNNIGITT</sequence>
<feature type="domain" description="Metalloprotease TldD/E C-terminal" evidence="1">
    <location>
        <begin position="202"/>
        <end position="426"/>
    </location>
</feature>
<dbReference type="EMBL" id="NMUF01000001">
    <property type="protein sequence ID" value="RFB00370.1"/>
    <property type="molecule type" value="Genomic_DNA"/>
</dbReference>
<dbReference type="InterPro" id="IPR036059">
    <property type="entry name" value="TldD/PmbA_sf"/>
</dbReference>
<dbReference type="Pfam" id="PF19289">
    <property type="entry name" value="PmbA_TldD_3rd"/>
    <property type="match status" value="1"/>
</dbReference>
<name>A0A371QZN7_9CREN</name>
<evidence type="ECO:0000313" key="4">
    <source>
        <dbReference type="Proteomes" id="UP000256877"/>
    </source>
</evidence>
<dbReference type="Proteomes" id="UP000257123">
    <property type="component" value="Unassembled WGS sequence"/>
</dbReference>
<protein>
    <submittedName>
        <fullName evidence="2">Peptidase C69</fullName>
    </submittedName>
</protein>
<dbReference type="PANTHER" id="PTHR43666">
    <property type="entry name" value="TLDD PROTEIN"/>
    <property type="match status" value="1"/>
</dbReference>
<dbReference type="GO" id="GO:0008237">
    <property type="term" value="F:metallopeptidase activity"/>
    <property type="evidence" value="ECO:0007669"/>
    <property type="project" value="InterPro"/>
</dbReference>
<dbReference type="PANTHER" id="PTHR43666:SF1">
    <property type="entry name" value="CONSERVED PROTEIN"/>
    <property type="match status" value="1"/>
</dbReference>
<dbReference type="RefSeq" id="WP_116420981.1">
    <property type="nucleotide sequence ID" value="NZ_NMUE01000013.1"/>
</dbReference>
<dbReference type="GO" id="GO:0006508">
    <property type="term" value="P:proteolysis"/>
    <property type="evidence" value="ECO:0007669"/>
    <property type="project" value="InterPro"/>
</dbReference>
<dbReference type="OrthoDB" id="84520at2157"/>
<dbReference type="SUPFAM" id="SSF111283">
    <property type="entry name" value="Putative modulator of DNA gyrase, PmbA/TldD"/>
    <property type="match status" value="1"/>
</dbReference>
<dbReference type="AlphaFoldDB" id="A0A371QZN7"/>
<accession>A0A371QZN7</accession>
<evidence type="ECO:0000313" key="2">
    <source>
        <dbReference type="EMBL" id="RFA96252.1"/>
    </source>
</evidence>
<dbReference type="Proteomes" id="UP000256877">
    <property type="component" value="Unassembled WGS sequence"/>
</dbReference>
<evidence type="ECO:0000259" key="1">
    <source>
        <dbReference type="Pfam" id="PF19289"/>
    </source>
</evidence>
<proteinExistence type="predicted"/>
<evidence type="ECO:0000313" key="3">
    <source>
        <dbReference type="EMBL" id="RFB00370.1"/>
    </source>
</evidence>
<gene>
    <name evidence="2" type="ORF">CGL51_05455</name>
    <name evidence="3" type="ORF">CGL52_00475</name>
</gene>